<protein>
    <submittedName>
        <fullName evidence="2">DUF4065 domain-containing protein</fullName>
    </submittedName>
</protein>
<evidence type="ECO:0000313" key="3">
    <source>
        <dbReference type="Proteomes" id="UP001142610"/>
    </source>
</evidence>
<keyword evidence="3" id="KW-1185">Reference proteome</keyword>
<proteinExistence type="predicted"/>
<sequence>MQISNLALQKLLYFTHGLFLQRTGEPLVSGYFEAWRYGPVHPGSYAAFKKYGAGIICGRASKINPLTEQETQLPAVRDKNVLAVTGQIIATLGHMTAGQLVDLSHVAGSPWAAVVECGEATANFGLRIPNELIREKFNQHKMQIGHAPRLSEIADDEPFNP</sequence>
<feature type="domain" description="Antitoxin SocA-like Panacea" evidence="1">
    <location>
        <begin position="8"/>
        <end position="111"/>
    </location>
</feature>
<accession>A0A9X2L7K2</accession>
<dbReference type="AlphaFoldDB" id="A0A9X2L7K2"/>
<comment type="caution">
    <text evidence="2">The sequence shown here is derived from an EMBL/GenBank/DDBJ whole genome shotgun (WGS) entry which is preliminary data.</text>
</comment>
<dbReference type="EMBL" id="JANIBC010000002">
    <property type="protein sequence ID" value="MCQ8184581.1"/>
    <property type="molecule type" value="Genomic_DNA"/>
</dbReference>
<organism evidence="2 3">
    <name type="scientific">Parvularcula maris</name>
    <dbReference type="NCBI Taxonomy" id="2965077"/>
    <lineage>
        <taxon>Bacteria</taxon>
        <taxon>Pseudomonadati</taxon>
        <taxon>Pseudomonadota</taxon>
        <taxon>Alphaproteobacteria</taxon>
        <taxon>Parvularculales</taxon>
        <taxon>Parvularculaceae</taxon>
        <taxon>Parvularcula</taxon>
    </lineage>
</organism>
<evidence type="ECO:0000259" key="1">
    <source>
        <dbReference type="Pfam" id="PF13274"/>
    </source>
</evidence>
<reference evidence="2" key="1">
    <citation type="submission" date="2022-07" db="EMBL/GenBank/DDBJ databases">
        <title>Parvularcula maris sp. nov., an algicidal bacterium isolated from seawater.</title>
        <authorList>
            <person name="Li F."/>
        </authorList>
    </citation>
    <scope>NUCLEOTIDE SEQUENCE</scope>
    <source>
        <strain evidence="2">BGMRC 0090</strain>
    </source>
</reference>
<gene>
    <name evidence="2" type="ORF">NOG11_04200</name>
</gene>
<dbReference type="Proteomes" id="UP001142610">
    <property type="component" value="Unassembled WGS sequence"/>
</dbReference>
<name>A0A9X2L7K2_9PROT</name>
<dbReference type="InterPro" id="IPR025272">
    <property type="entry name" value="SocA_Panacea"/>
</dbReference>
<dbReference type="Pfam" id="PF13274">
    <property type="entry name" value="SocA_Panacea"/>
    <property type="match status" value="1"/>
</dbReference>
<evidence type="ECO:0000313" key="2">
    <source>
        <dbReference type="EMBL" id="MCQ8184581.1"/>
    </source>
</evidence>
<dbReference type="NCBIfam" id="NF047745">
    <property type="entry name" value="SocA_antitoxin"/>
    <property type="match status" value="1"/>
</dbReference>